<evidence type="ECO:0000256" key="2">
    <source>
        <dbReference type="ARBA" id="ARBA00023125"/>
    </source>
</evidence>
<dbReference type="Pfam" id="PF14525">
    <property type="entry name" value="AraC_binding_2"/>
    <property type="match status" value="1"/>
</dbReference>
<keyword evidence="3" id="KW-0804">Transcription</keyword>
<keyword evidence="1" id="KW-0805">Transcription regulation</keyword>
<evidence type="ECO:0000259" key="4">
    <source>
        <dbReference type="PROSITE" id="PS01124"/>
    </source>
</evidence>
<evidence type="ECO:0000313" key="6">
    <source>
        <dbReference type="Proteomes" id="UP000198589"/>
    </source>
</evidence>
<dbReference type="InterPro" id="IPR050204">
    <property type="entry name" value="AraC_XylS_family_regulators"/>
</dbReference>
<dbReference type="STRING" id="1798228.SAMN05216574_10833"/>
<evidence type="ECO:0000313" key="5">
    <source>
        <dbReference type="EMBL" id="SFF01708.1"/>
    </source>
</evidence>
<dbReference type="InterPro" id="IPR018060">
    <property type="entry name" value="HTH_AraC"/>
</dbReference>
<reference evidence="6" key="1">
    <citation type="submission" date="2016-10" db="EMBL/GenBank/DDBJ databases">
        <authorList>
            <person name="Varghese N."/>
            <person name="Submissions S."/>
        </authorList>
    </citation>
    <scope>NUCLEOTIDE SEQUENCE [LARGE SCALE GENOMIC DNA]</scope>
    <source>
        <strain evidence="6">DSM 46838</strain>
    </source>
</reference>
<accession>A0A1I2FAC3</accession>
<evidence type="ECO:0000256" key="1">
    <source>
        <dbReference type="ARBA" id="ARBA00023015"/>
    </source>
</evidence>
<dbReference type="PANTHER" id="PTHR46796:SF6">
    <property type="entry name" value="ARAC SUBFAMILY"/>
    <property type="match status" value="1"/>
</dbReference>
<dbReference type="Gene3D" id="1.10.10.60">
    <property type="entry name" value="Homeodomain-like"/>
    <property type="match status" value="1"/>
</dbReference>
<dbReference type="AlphaFoldDB" id="A0A1I2FAC3"/>
<proteinExistence type="predicted"/>
<dbReference type="OrthoDB" id="9799345at2"/>
<protein>
    <submittedName>
        <fullName evidence="5">AraC-type DNA-binding protein</fullName>
    </submittedName>
</protein>
<sequence>MQQRFAGAAGLAHFSEAVRGSLVDQVLRAPAPERFRADLVDVSVGGVALVSAEVGPLQSRRDDDGAAAGSVFLLLAQRGTGSITHRGGTEAIGPHRLVVVPAGEGFAVDYPGPASLLFVALPAAHVTARCPALDGPVRAVPLQRAARAVAGQLPYVLSAALDAQGSETEDLAGLLESVLHLVLRGALGDLAGDPLVALRLAAERTAERHLDDPALSVAWLARQLSVSVRQLHRAFTTGGATPGEHLRRQRLQACARVLAESPGTGVADLASRFGFASASHLGARFRAVYGETPGSWRARHAADRHRSVC</sequence>
<name>A0A1I2FAC3_9ACTN</name>
<dbReference type="InterPro" id="IPR035418">
    <property type="entry name" value="AraC-bd_2"/>
</dbReference>
<keyword evidence="2 5" id="KW-0238">DNA-binding</keyword>
<dbReference type="SMART" id="SM00342">
    <property type="entry name" value="HTH_ARAC"/>
    <property type="match status" value="1"/>
</dbReference>
<dbReference type="Pfam" id="PF12833">
    <property type="entry name" value="HTH_18"/>
    <property type="match status" value="1"/>
</dbReference>
<organism evidence="5 6">
    <name type="scientific">Blastococcus tunisiensis</name>
    <dbReference type="NCBI Taxonomy" id="1798228"/>
    <lineage>
        <taxon>Bacteria</taxon>
        <taxon>Bacillati</taxon>
        <taxon>Actinomycetota</taxon>
        <taxon>Actinomycetes</taxon>
        <taxon>Geodermatophilales</taxon>
        <taxon>Geodermatophilaceae</taxon>
        <taxon>Blastococcus</taxon>
    </lineage>
</organism>
<feature type="domain" description="HTH araC/xylS-type" evidence="4">
    <location>
        <begin position="200"/>
        <end position="299"/>
    </location>
</feature>
<evidence type="ECO:0000256" key="3">
    <source>
        <dbReference type="ARBA" id="ARBA00023163"/>
    </source>
</evidence>
<dbReference type="RefSeq" id="WP_092198379.1">
    <property type="nucleotide sequence ID" value="NZ_FOND01000008.1"/>
</dbReference>
<dbReference type="EMBL" id="FOND01000008">
    <property type="protein sequence ID" value="SFF01708.1"/>
    <property type="molecule type" value="Genomic_DNA"/>
</dbReference>
<dbReference type="PANTHER" id="PTHR46796">
    <property type="entry name" value="HTH-TYPE TRANSCRIPTIONAL ACTIVATOR RHAS-RELATED"/>
    <property type="match status" value="1"/>
</dbReference>
<dbReference type="Proteomes" id="UP000198589">
    <property type="component" value="Unassembled WGS sequence"/>
</dbReference>
<gene>
    <name evidence="5" type="ORF">SAMN05216574_10833</name>
</gene>
<dbReference type="GO" id="GO:0043565">
    <property type="term" value="F:sequence-specific DNA binding"/>
    <property type="evidence" value="ECO:0007669"/>
    <property type="project" value="InterPro"/>
</dbReference>
<dbReference type="SUPFAM" id="SSF46689">
    <property type="entry name" value="Homeodomain-like"/>
    <property type="match status" value="1"/>
</dbReference>
<keyword evidence="6" id="KW-1185">Reference proteome</keyword>
<dbReference type="InterPro" id="IPR009057">
    <property type="entry name" value="Homeodomain-like_sf"/>
</dbReference>
<dbReference type="PROSITE" id="PS01124">
    <property type="entry name" value="HTH_ARAC_FAMILY_2"/>
    <property type="match status" value="1"/>
</dbReference>
<dbReference type="GO" id="GO:0003700">
    <property type="term" value="F:DNA-binding transcription factor activity"/>
    <property type="evidence" value="ECO:0007669"/>
    <property type="project" value="InterPro"/>
</dbReference>